<feature type="region of interest" description="Disordered" evidence="1">
    <location>
        <begin position="982"/>
        <end position="1002"/>
    </location>
</feature>
<organism evidence="3 4">
    <name type="scientific">Cafeteria roenbergensis</name>
    <name type="common">Marine flagellate</name>
    <dbReference type="NCBI Taxonomy" id="33653"/>
    <lineage>
        <taxon>Eukaryota</taxon>
        <taxon>Sar</taxon>
        <taxon>Stramenopiles</taxon>
        <taxon>Bigyra</taxon>
        <taxon>Opalozoa</taxon>
        <taxon>Bicosoecida</taxon>
        <taxon>Cafeteriaceae</taxon>
        <taxon>Cafeteria</taxon>
    </lineage>
</organism>
<dbReference type="Pfam" id="PF12770">
    <property type="entry name" value="CHAT"/>
    <property type="match status" value="1"/>
</dbReference>
<feature type="compositionally biased region" description="Polar residues" evidence="1">
    <location>
        <begin position="674"/>
        <end position="692"/>
    </location>
</feature>
<dbReference type="Proteomes" id="UP000323011">
    <property type="component" value="Unassembled WGS sequence"/>
</dbReference>
<reference evidence="3 4" key="1">
    <citation type="submission" date="2019-07" db="EMBL/GenBank/DDBJ databases">
        <title>Genomes of Cafeteria roenbergensis.</title>
        <authorList>
            <person name="Fischer M.G."/>
            <person name="Hackl T."/>
            <person name="Roman M."/>
        </authorList>
    </citation>
    <scope>NUCLEOTIDE SEQUENCE [LARGE SCALE GENOMIC DNA]</scope>
    <source>
        <strain evidence="3 4">BVI</strain>
    </source>
</reference>
<dbReference type="SUPFAM" id="SSF55550">
    <property type="entry name" value="SH2 domain"/>
    <property type="match status" value="1"/>
</dbReference>
<dbReference type="EMBL" id="VLTN01000019">
    <property type="protein sequence ID" value="KAA0152790.1"/>
    <property type="molecule type" value="Genomic_DNA"/>
</dbReference>
<accession>A0A5A8CL33</accession>
<proteinExistence type="predicted"/>
<feature type="compositionally biased region" description="Acidic residues" evidence="1">
    <location>
        <begin position="499"/>
        <end position="508"/>
    </location>
</feature>
<dbReference type="InterPro" id="IPR024983">
    <property type="entry name" value="CHAT_dom"/>
</dbReference>
<protein>
    <recommendedName>
        <fullName evidence="2">CHAT domain-containing protein</fullName>
    </recommendedName>
</protein>
<feature type="region of interest" description="Disordered" evidence="1">
    <location>
        <begin position="493"/>
        <end position="626"/>
    </location>
</feature>
<feature type="compositionally biased region" description="Low complexity" evidence="1">
    <location>
        <begin position="356"/>
        <end position="370"/>
    </location>
</feature>
<dbReference type="InterPro" id="IPR036860">
    <property type="entry name" value="SH2_dom_sf"/>
</dbReference>
<feature type="region of interest" description="Disordered" evidence="1">
    <location>
        <begin position="653"/>
        <end position="694"/>
    </location>
</feature>
<feature type="compositionally biased region" description="Low complexity" evidence="1">
    <location>
        <begin position="325"/>
        <end position="335"/>
    </location>
</feature>
<sequence>MAGAADEAPLLVFLFASPLVRERKDAAGNVRLGPSAQLDADVELTELHRMLTDCGKAIRLRKVAATAKHLEEATRRPVRAIHFLGHGGREGHLMLETSAGGTQETPSSHLSQLLHALNGLQLVFAAACHSNKAAEAFAIAGVPHVVGTTKAVSDQTVRSFASVFYSCLLQNRLTVLASFDRALSTTRLETRECPFVLLGRGTDPTTVDALISGRTTAHKVAVFGDTADGAWVDETPPPPLSYFPAPPRSVFGRNVIVHNTLSALASASCVCLRAEDERRGLGLSTVASAACRFAHRRRIFPGGVLFVDLRKHVRAARRRMRDPAHAGWGASGAWGRPAVDADTGLRASPGQEDLDSGPSPEGSAASAARPTGLAAAAAKAAAEDADEPGCGLDADDLSPAPARPVWELLMRAARRAAAGTRLAASLAKHAVKTEADAVRAIRRCFPRALIVFDGLDSLPHATEAAFGDVAAAPARAVGPPVMAQDPEAHAVVARTGRPEEEDDDDGDDGGPAAPGAEAAGTAGGATSATPTARTTGPASSRSGSPGQLDPQAEGPDALSPPGRASNAAARSGRPQAPLQDSRSVGSVASDPEGSQGGPDLGDDPSESPAYAGHCRSHPPARAGLAGTPMAVRGNLQHGRTVSASCLLPLGEGTRASSERAESELRAPVSRMARASTQPVERQRSHAQAQPGTDTDARSLIGALLSSGGSPRVLYTTSGRPLAPRIEGGGSESVLHVSPLSPADSGMLFVHWLPFHHTHTSDLGLLTAQYKAESCHLGKAVAKYVAPVRACNGAPGALVRLAQLLARAPQRTLGAVLEAMSPEAVRKTVSMAMDMDVAIGGAFAPALGATASGTPLRPVGLAAEMFDVSDCDSTGSDGEAGHGIKSGPYLRATGSADSDPFFGPRQPSFDLEGFKTPRKEDARPTPHDGGDASSTLPWDARGSGSGAQSGFHPLSPTDSQQRRVAAAFGPPADQSIASEVFGDRHSGVEQDPSTDVDSEAAASRAHVPLEPAAVAAGAAVAAAAASAAAPAGPIGQDWTEAGLLRRAGQLLGPGHGLDWLGARHWIAMRLQDEVDPAAVDCVSRPCSWDKVLCSIRDQLGTSAPQGLAARDFTEGDAEFLMDVLARGGQPLGASQMVSFAQWSCVLWPWLADAMRILEGADGLWALSEAAPFHPFLDSASAEAMLVDALRLGVEGAFVVRLSSSSPCSVAVTYTTRAPGAGVLCMSKVLLSNVGGVWELPSAAGPPYRSISLQGLLNEVPDWQFVPRWEFLGGFVQEHSQAEGRYVFDPKERALALLARPRPALGYKSVV</sequence>
<feature type="compositionally biased region" description="Low complexity" evidence="1">
    <location>
        <begin position="559"/>
        <end position="574"/>
    </location>
</feature>
<evidence type="ECO:0000256" key="1">
    <source>
        <dbReference type="SAM" id="MobiDB-lite"/>
    </source>
</evidence>
<name>A0A5A8CL33_CAFRO</name>
<feature type="domain" description="CHAT" evidence="2">
    <location>
        <begin position="40"/>
        <end position="189"/>
    </location>
</feature>
<feature type="region of interest" description="Disordered" evidence="1">
    <location>
        <begin position="871"/>
        <end position="967"/>
    </location>
</feature>
<gene>
    <name evidence="3" type="ORF">FNF29_03677</name>
</gene>
<evidence type="ECO:0000313" key="3">
    <source>
        <dbReference type="EMBL" id="KAA0152790.1"/>
    </source>
</evidence>
<feature type="compositionally biased region" description="Basic and acidic residues" evidence="1">
    <location>
        <begin position="911"/>
        <end position="929"/>
    </location>
</feature>
<feature type="compositionally biased region" description="Low complexity" evidence="1">
    <location>
        <begin position="510"/>
        <end position="540"/>
    </location>
</feature>
<dbReference type="CDD" id="cd00173">
    <property type="entry name" value="SH2"/>
    <property type="match status" value="1"/>
</dbReference>
<evidence type="ECO:0000259" key="2">
    <source>
        <dbReference type="Pfam" id="PF12770"/>
    </source>
</evidence>
<feature type="region of interest" description="Disordered" evidence="1">
    <location>
        <begin position="321"/>
        <end position="370"/>
    </location>
</feature>
<comment type="caution">
    <text evidence="3">The sequence shown here is derived from an EMBL/GenBank/DDBJ whole genome shotgun (WGS) entry which is preliminary data.</text>
</comment>
<evidence type="ECO:0000313" key="4">
    <source>
        <dbReference type="Proteomes" id="UP000323011"/>
    </source>
</evidence>
<keyword evidence="4" id="KW-1185">Reference proteome</keyword>